<evidence type="ECO:0000313" key="2">
    <source>
        <dbReference type="EMBL" id="NMO18243.1"/>
    </source>
</evidence>
<dbReference type="Proteomes" id="UP000518300">
    <property type="component" value="Unassembled WGS sequence"/>
</dbReference>
<gene>
    <name evidence="2" type="ORF">HG543_25790</name>
</gene>
<reference evidence="2 3" key="1">
    <citation type="submission" date="2020-04" db="EMBL/GenBank/DDBJ databases">
        <title>Draft genome of Pyxidicoccus fallax type strain.</title>
        <authorList>
            <person name="Whitworth D.E."/>
        </authorList>
    </citation>
    <scope>NUCLEOTIDE SEQUENCE [LARGE SCALE GENOMIC DNA]</scope>
    <source>
        <strain evidence="2 3">DSM 14698</strain>
    </source>
</reference>
<feature type="transmembrane region" description="Helical" evidence="1">
    <location>
        <begin position="99"/>
        <end position="117"/>
    </location>
</feature>
<organism evidence="2 3">
    <name type="scientific">Pyxidicoccus fallax</name>
    <dbReference type="NCBI Taxonomy" id="394095"/>
    <lineage>
        <taxon>Bacteria</taxon>
        <taxon>Pseudomonadati</taxon>
        <taxon>Myxococcota</taxon>
        <taxon>Myxococcia</taxon>
        <taxon>Myxococcales</taxon>
        <taxon>Cystobacterineae</taxon>
        <taxon>Myxococcaceae</taxon>
        <taxon>Pyxidicoccus</taxon>
    </lineage>
</organism>
<evidence type="ECO:0000313" key="3">
    <source>
        <dbReference type="Proteomes" id="UP000518300"/>
    </source>
</evidence>
<dbReference type="EMBL" id="JABBJJ010000129">
    <property type="protein sequence ID" value="NMO18243.1"/>
    <property type="molecule type" value="Genomic_DNA"/>
</dbReference>
<proteinExistence type="predicted"/>
<feature type="transmembrane region" description="Helical" evidence="1">
    <location>
        <begin position="169"/>
        <end position="186"/>
    </location>
</feature>
<comment type="caution">
    <text evidence="2">The sequence shown here is derived from an EMBL/GenBank/DDBJ whole genome shotgun (WGS) entry which is preliminary data.</text>
</comment>
<feature type="transmembrane region" description="Helical" evidence="1">
    <location>
        <begin position="69"/>
        <end position="87"/>
    </location>
</feature>
<accession>A0A848LKM9</accession>
<feature type="transmembrane region" description="Helical" evidence="1">
    <location>
        <begin position="261"/>
        <end position="285"/>
    </location>
</feature>
<keyword evidence="1" id="KW-0812">Transmembrane</keyword>
<sequence length="301" mass="31130">MTPPGTQAESPRWSMLFALLPLPAILLGAYVTSRSGTSAKAFAVNGAAVVLGTAMTVAVGRLSDATLRRVSVVAVLLTASTLLFTGLDGVRRWMELGPVRLHASSVFAPWVLVAISASLHRRFALSVVLALAMSAIHVAQPDAGQGTAFALAAVTLLARARSIPWPRRALGCAGVLALGLAAWFRVDPLHAVPHVERIVHLAAAQGPVLGALAVLSLALLFVPSVWTATRAPTSDAPGAMLSVSLAVYLAVTVLVTELGNFPVPVLGAGAGAVLGWYAMTGMLVASWRHSSHREASHLGAT</sequence>
<feature type="transmembrane region" description="Helical" evidence="1">
    <location>
        <begin position="12"/>
        <end position="30"/>
    </location>
</feature>
<keyword evidence="1" id="KW-1133">Transmembrane helix</keyword>
<evidence type="ECO:0000256" key="1">
    <source>
        <dbReference type="SAM" id="Phobius"/>
    </source>
</evidence>
<protein>
    <submittedName>
        <fullName evidence="2">Uncharacterized protein</fullName>
    </submittedName>
</protein>
<keyword evidence="1" id="KW-0472">Membrane</keyword>
<dbReference type="AlphaFoldDB" id="A0A848LKM9"/>
<feature type="transmembrane region" description="Helical" evidence="1">
    <location>
        <begin position="238"/>
        <end position="255"/>
    </location>
</feature>
<keyword evidence="3" id="KW-1185">Reference proteome</keyword>
<feature type="transmembrane region" description="Helical" evidence="1">
    <location>
        <begin position="42"/>
        <end position="63"/>
    </location>
</feature>
<feature type="transmembrane region" description="Helical" evidence="1">
    <location>
        <begin position="206"/>
        <end position="226"/>
    </location>
</feature>
<name>A0A848LKM9_9BACT</name>